<evidence type="ECO:0000313" key="2">
    <source>
        <dbReference type="Proteomes" id="UP000677082"/>
    </source>
</evidence>
<proteinExistence type="predicted"/>
<accession>A0A920BQM6</accession>
<dbReference type="Proteomes" id="UP000677082">
    <property type="component" value="Unassembled WGS sequence"/>
</dbReference>
<dbReference type="RefSeq" id="WP_246608073.1">
    <property type="nucleotide sequence ID" value="NZ_BOQN01000130.1"/>
</dbReference>
<comment type="caution">
    <text evidence="1">The sequence shown here is derived from an EMBL/GenBank/DDBJ whole genome shotgun (WGS) entry which is preliminary data.</text>
</comment>
<protein>
    <recommendedName>
        <fullName evidence="3">SpoVT-AbrB domain-containing protein</fullName>
    </recommendedName>
</protein>
<dbReference type="EMBL" id="BOQN01000130">
    <property type="protein sequence ID" value="GIM96856.1"/>
    <property type="molecule type" value="Genomic_DNA"/>
</dbReference>
<reference evidence="1 2" key="1">
    <citation type="submission" date="2021-03" db="EMBL/GenBank/DDBJ databases">
        <title>Whole genome shotgun sequence of Actinoplanes toevensis NBRC 105298.</title>
        <authorList>
            <person name="Komaki H."/>
            <person name="Tamura T."/>
        </authorList>
    </citation>
    <scope>NUCLEOTIDE SEQUENCE [LARGE SCALE GENOMIC DNA]</scope>
    <source>
        <strain evidence="1 2">NBRC 105298</strain>
    </source>
</reference>
<evidence type="ECO:0000313" key="1">
    <source>
        <dbReference type="EMBL" id="GIM96856.1"/>
    </source>
</evidence>
<evidence type="ECO:0008006" key="3">
    <source>
        <dbReference type="Google" id="ProtNLM"/>
    </source>
</evidence>
<name>A0A920BQM6_9ACTN</name>
<sequence>MSIGPITPVIPSSPSRVQQIPNRRTKLPLAALAPAAGSAPVCSVASVDCNGRILDSALLESLEWLPGLRFDVRVSAGLILLTAAEDAEHVVRRRGELRLPATIRHWCGLTTGCRVLLVAEPESERLVIHPPAALGAMLRGFHQEKLGGDAT</sequence>
<organism evidence="1 2">
    <name type="scientific">Paractinoplanes toevensis</name>
    <dbReference type="NCBI Taxonomy" id="571911"/>
    <lineage>
        <taxon>Bacteria</taxon>
        <taxon>Bacillati</taxon>
        <taxon>Actinomycetota</taxon>
        <taxon>Actinomycetes</taxon>
        <taxon>Micromonosporales</taxon>
        <taxon>Micromonosporaceae</taxon>
        <taxon>Paractinoplanes</taxon>
    </lineage>
</organism>
<dbReference type="AlphaFoldDB" id="A0A920BQM6"/>
<gene>
    <name evidence="1" type="ORF">Ato02nite_086490</name>
</gene>
<keyword evidence="2" id="KW-1185">Reference proteome</keyword>